<name>A0ABX9Q1Y1_9GAMM</name>
<accession>A0ABX9Q1Y1</accession>
<evidence type="ECO:0000313" key="2">
    <source>
        <dbReference type="Proteomes" id="UP000284853"/>
    </source>
</evidence>
<organism evidence="1 2">
    <name type="scientific">Rahnella variigena</name>
    <dbReference type="NCBI Taxonomy" id="574964"/>
    <lineage>
        <taxon>Bacteria</taxon>
        <taxon>Pseudomonadati</taxon>
        <taxon>Pseudomonadota</taxon>
        <taxon>Gammaproteobacteria</taxon>
        <taxon>Enterobacterales</taxon>
        <taxon>Yersiniaceae</taxon>
        <taxon>Rahnella</taxon>
    </lineage>
</organism>
<proteinExistence type="predicted"/>
<dbReference type="Proteomes" id="UP000284853">
    <property type="component" value="Unassembled WGS sequence"/>
</dbReference>
<keyword evidence="2" id="KW-1185">Reference proteome</keyword>
<evidence type="ECO:0000313" key="1">
    <source>
        <dbReference type="EMBL" id="RKF71009.1"/>
    </source>
</evidence>
<sequence>MFAKSAYGTERLLNHVRSYAKVPRVNDDILARYTQVKCEREVKSDGIMHTENASFRMLGKITEQADPANLGPQFYGNRAVSHD</sequence>
<protein>
    <submittedName>
        <fullName evidence="1">Uncharacterized protein</fullName>
    </submittedName>
</protein>
<gene>
    <name evidence="1" type="ORF">CKQ54_14970</name>
</gene>
<comment type="caution">
    <text evidence="1">The sequence shown here is derived from an EMBL/GenBank/DDBJ whole genome shotgun (WGS) entry which is preliminary data.</text>
</comment>
<reference evidence="1 2" key="1">
    <citation type="submission" date="2017-08" db="EMBL/GenBank/DDBJ databases">
        <title>Comparative genomics of bacteria isolated from necrotic lesions of AOD affected trees.</title>
        <authorList>
            <person name="Doonan J."/>
            <person name="Denman S."/>
            <person name="Mcdonald J.E."/>
        </authorList>
    </citation>
    <scope>NUCLEOTIDE SEQUENCE [LARGE SCALE GENOMIC DNA]</scope>
    <source>
        <strain evidence="1 2">CIP 105588</strain>
    </source>
</reference>
<dbReference type="EMBL" id="NSDJ01000001">
    <property type="protein sequence ID" value="RKF71009.1"/>
    <property type="molecule type" value="Genomic_DNA"/>
</dbReference>